<keyword evidence="2" id="KW-0808">Transferase</keyword>
<keyword evidence="2" id="KW-0328">Glycosyltransferase</keyword>
<dbReference type="InterPro" id="IPR050137">
    <property type="entry name" value="PyrR_bifunctional"/>
</dbReference>
<name>A0A1G7VTE5_9FLAO</name>
<dbReference type="CDD" id="cd06223">
    <property type="entry name" value="PRTases_typeI"/>
    <property type="match status" value="1"/>
</dbReference>
<dbReference type="Gene3D" id="3.40.50.2020">
    <property type="match status" value="1"/>
</dbReference>
<dbReference type="EMBL" id="FNCW01000004">
    <property type="protein sequence ID" value="SDG62957.1"/>
    <property type="molecule type" value="Genomic_DNA"/>
</dbReference>
<gene>
    <name evidence="2" type="ORF">SAMN04488027_104132</name>
</gene>
<dbReference type="AlphaFoldDB" id="A0A1G7VTE5"/>
<protein>
    <submittedName>
        <fullName evidence="2">Pyrimidine operon attenuation protein / uracil phosphoribosyltransferase</fullName>
    </submittedName>
</protein>
<dbReference type="Proteomes" id="UP000199296">
    <property type="component" value="Unassembled WGS sequence"/>
</dbReference>
<dbReference type="GO" id="GO:0016757">
    <property type="term" value="F:glycosyltransferase activity"/>
    <property type="evidence" value="ECO:0007669"/>
    <property type="project" value="UniProtKB-KW"/>
</dbReference>
<proteinExistence type="predicted"/>
<evidence type="ECO:0000313" key="3">
    <source>
        <dbReference type="Proteomes" id="UP000199296"/>
    </source>
</evidence>
<dbReference type="InterPro" id="IPR000836">
    <property type="entry name" value="PRTase_dom"/>
</dbReference>
<sequence>MNKMKTEPTLILSEEDIKIKVKRIALQILETCLEDEKIVIAGIKENGATLAALISEEIKKLSDKTMVLASVKLDKKNPLQSIEVSVEPSAYKNKSLILVDDVLNTGSTLMFAAKHFLEVPLKQFKTAVLVDRNHKNYPIKADYKGISLSTSLNERVEVNFESPAKAELI</sequence>
<organism evidence="2 3">
    <name type="scientific">Psychroflexus sediminis</name>
    <dbReference type="NCBI Taxonomy" id="470826"/>
    <lineage>
        <taxon>Bacteria</taxon>
        <taxon>Pseudomonadati</taxon>
        <taxon>Bacteroidota</taxon>
        <taxon>Flavobacteriia</taxon>
        <taxon>Flavobacteriales</taxon>
        <taxon>Flavobacteriaceae</taxon>
        <taxon>Psychroflexus</taxon>
    </lineage>
</organism>
<dbReference type="InterPro" id="IPR029057">
    <property type="entry name" value="PRTase-like"/>
</dbReference>
<reference evidence="2 3" key="1">
    <citation type="submission" date="2016-10" db="EMBL/GenBank/DDBJ databases">
        <authorList>
            <person name="de Groot N.N."/>
        </authorList>
    </citation>
    <scope>NUCLEOTIDE SEQUENCE [LARGE SCALE GENOMIC DNA]</scope>
    <source>
        <strain evidence="2 3">DSM 19803</strain>
    </source>
</reference>
<dbReference type="STRING" id="470826.SAMN04488027_104132"/>
<dbReference type="PANTHER" id="PTHR11608:SF0">
    <property type="entry name" value="BIFUNCTIONAL PROTEIN PYRR"/>
    <property type="match status" value="1"/>
</dbReference>
<evidence type="ECO:0000313" key="2">
    <source>
        <dbReference type="EMBL" id="SDG62957.1"/>
    </source>
</evidence>
<feature type="domain" description="Phosphoribosyltransferase" evidence="1">
    <location>
        <begin position="12"/>
        <end position="149"/>
    </location>
</feature>
<evidence type="ECO:0000259" key="1">
    <source>
        <dbReference type="Pfam" id="PF00156"/>
    </source>
</evidence>
<accession>A0A1G7VTE5</accession>
<dbReference type="PANTHER" id="PTHR11608">
    <property type="entry name" value="BIFUNCTIONAL PROTEIN PYRR"/>
    <property type="match status" value="1"/>
</dbReference>
<keyword evidence="3" id="KW-1185">Reference proteome</keyword>
<dbReference type="Pfam" id="PF00156">
    <property type="entry name" value="Pribosyltran"/>
    <property type="match status" value="1"/>
</dbReference>
<dbReference type="SUPFAM" id="SSF53271">
    <property type="entry name" value="PRTase-like"/>
    <property type="match status" value="1"/>
</dbReference>